<keyword evidence="6 9" id="KW-0863">Zinc-finger</keyword>
<evidence type="ECO:0000256" key="6">
    <source>
        <dbReference type="ARBA" id="ARBA00022771"/>
    </source>
</evidence>
<dbReference type="PANTHER" id="PTHR22937:SF224">
    <property type="entry name" value="E3 UBIQUITIN-PROTEIN LIGASE MBR1-RELATED"/>
    <property type="match status" value="1"/>
</dbReference>
<feature type="compositionally biased region" description="Low complexity" evidence="10">
    <location>
        <begin position="388"/>
        <end position="397"/>
    </location>
</feature>
<dbReference type="InterPro" id="IPR045191">
    <property type="entry name" value="MBR1/2-like"/>
</dbReference>
<dbReference type="GO" id="GO:0043161">
    <property type="term" value="P:proteasome-mediated ubiquitin-dependent protein catabolic process"/>
    <property type="evidence" value="ECO:0007669"/>
    <property type="project" value="UniProtKB-ARBA"/>
</dbReference>
<dbReference type="EnsemblPlants" id="Kaladp0042s0079.1.v1.1">
    <property type="protein sequence ID" value="Kaladp0042s0079.1.v1.1"/>
    <property type="gene ID" value="Kaladp0042s0079.v1.1"/>
</dbReference>
<reference evidence="12" key="1">
    <citation type="submission" date="2021-01" db="UniProtKB">
        <authorList>
            <consortium name="EnsemblPlants"/>
        </authorList>
    </citation>
    <scope>IDENTIFICATION</scope>
</reference>
<dbReference type="Gene3D" id="3.30.40.10">
    <property type="entry name" value="Zinc/RING finger domain, C3HC4 (zinc finger)"/>
    <property type="match status" value="1"/>
</dbReference>
<evidence type="ECO:0000256" key="8">
    <source>
        <dbReference type="ARBA" id="ARBA00022833"/>
    </source>
</evidence>
<dbReference type="Proteomes" id="UP000594263">
    <property type="component" value="Unplaced"/>
</dbReference>
<comment type="catalytic activity">
    <reaction evidence="1">
        <text>S-ubiquitinyl-[E2 ubiquitin-conjugating enzyme]-L-cysteine + [acceptor protein]-L-lysine = [E2 ubiquitin-conjugating enzyme]-L-cysteine + N(6)-ubiquitinyl-[acceptor protein]-L-lysine.</text>
        <dbReference type="EC" id="2.3.2.27"/>
    </reaction>
</comment>
<dbReference type="SUPFAM" id="SSF57850">
    <property type="entry name" value="RING/U-box"/>
    <property type="match status" value="1"/>
</dbReference>
<dbReference type="Gramene" id="Kaladp0042s0079.1.v1.1">
    <property type="protein sequence ID" value="Kaladp0042s0079.1.v1.1"/>
    <property type="gene ID" value="Kaladp0042s0079.v1.1"/>
</dbReference>
<dbReference type="AlphaFoldDB" id="A0A7N0TPV2"/>
<sequence length="590" mass="62076">MQGHRSSLGSSTGTIEFDHAAAASSGVISAEIFWNDRLLPEILPSAGSTGVTHYGSAGPAGQNLSLWNQGEAGSSSVQNAAGCSEQKLENGWPSASLNSGAVTGFEEWFNSPAYFSQDNNNPNLGGSGHIVNRPLTLRSLSTEASRQTSNADASAQNLNLNVRVSGPSSDHSQFVESRNLYRSGFSGSGGQRPVGPAAHSFPVPSNGSHLMGDNARRFDSSHDVCRLPCKRKIMDEDIGQSSASGSSRSYQHAEGSSWHPVPVDSSDTGLNIAGSHGQLHPIYGLSSRAVVSESLPDVSPVDNARINSRNLRLRLSSSVQPSAPVSIGLTGGAFTLSNDGGIQHPNASLPPPHLPFVAAPEGSNQQAHPAAPHVALPRNGQSFRRSRGSSSRSASSSGVVIGGERGEAQRAEATLRMSRQLLERHMRAHQLMHVSRSRNIAASRGSGSSPAIIPSDPVPAPLPIPALGSEHNAAASTPAGRTWGPGHSFSSGQRIAEIELLALEERIGNVSTGLTEEAVMKCLKQREFVPAATPSEEETEPCCICQEEYSVGDNLGILDCGHSFHRACVKQWLMVKNLCPICKTTGLASK</sequence>
<evidence type="ECO:0000256" key="5">
    <source>
        <dbReference type="ARBA" id="ARBA00022723"/>
    </source>
</evidence>
<keyword evidence="5" id="KW-0479">Metal-binding</keyword>
<proteinExistence type="predicted"/>
<keyword evidence="4" id="KW-0808">Transferase</keyword>
<dbReference type="GO" id="GO:0010228">
    <property type="term" value="P:vegetative to reproductive phase transition of meristem"/>
    <property type="evidence" value="ECO:0007669"/>
    <property type="project" value="UniProtKB-ARBA"/>
</dbReference>
<keyword evidence="7" id="KW-0833">Ubl conjugation pathway</keyword>
<name>A0A7N0TPV2_KALFE</name>
<keyword evidence="13" id="KW-1185">Reference proteome</keyword>
<evidence type="ECO:0000313" key="13">
    <source>
        <dbReference type="Proteomes" id="UP000594263"/>
    </source>
</evidence>
<protein>
    <recommendedName>
        <fullName evidence="3">RING-type E3 ubiquitin transferase</fullName>
        <ecNumber evidence="3">2.3.2.27</ecNumber>
    </recommendedName>
</protein>
<evidence type="ECO:0000256" key="3">
    <source>
        <dbReference type="ARBA" id="ARBA00012483"/>
    </source>
</evidence>
<dbReference type="GO" id="GO:0061630">
    <property type="term" value="F:ubiquitin protein ligase activity"/>
    <property type="evidence" value="ECO:0007669"/>
    <property type="project" value="UniProtKB-EC"/>
</dbReference>
<dbReference type="FunFam" id="3.30.40.10:FF:000309">
    <property type="entry name" value="E3 ubiquitin-protein ligase MBR2"/>
    <property type="match status" value="1"/>
</dbReference>
<comment type="pathway">
    <text evidence="2">Protein modification; protein ubiquitination.</text>
</comment>
<evidence type="ECO:0000256" key="1">
    <source>
        <dbReference type="ARBA" id="ARBA00000900"/>
    </source>
</evidence>
<evidence type="ECO:0000256" key="4">
    <source>
        <dbReference type="ARBA" id="ARBA00022679"/>
    </source>
</evidence>
<evidence type="ECO:0000256" key="7">
    <source>
        <dbReference type="ARBA" id="ARBA00022786"/>
    </source>
</evidence>
<dbReference type="OMA" id="GSAWHTA"/>
<dbReference type="EC" id="2.3.2.27" evidence="3"/>
<evidence type="ECO:0000256" key="2">
    <source>
        <dbReference type="ARBA" id="ARBA00004906"/>
    </source>
</evidence>
<evidence type="ECO:0000313" key="12">
    <source>
        <dbReference type="EnsemblPlants" id="Kaladp0042s0079.1.v1.1"/>
    </source>
</evidence>
<feature type="region of interest" description="Disordered" evidence="10">
    <location>
        <begin position="338"/>
        <end position="410"/>
    </location>
</feature>
<feature type="domain" description="RING-type" evidence="11">
    <location>
        <begin position="542"/>
        <end position="583"/>
    </location>
</feature>
<dbReference type="GO" id="GO:0008270">
    <property type="term" value="F:zinc ion binding"/>
    <property type="evidence" value="ECO:0007669"/>
    <property type="project" value="UniProtKB-KW"/>
</dbReference>
<keyword evidence="8" id="KW-0862">Zinc</keyword>
<evidence type="ECO:0000256" key="9">
    <source>
        <dbReference type="PROSITE-ProRule" id="PRU00175"/>
    </source>
</evidence>
<dbReference type="InterPro" id="IPR013083">
    <property type="entry name" value="Znf_RING/FYVE/PHD"/>
</dbReference>
<feature type="region of interest" description="Disordered" evidence="10">
    <location>
        <begin position="237"/>
        <end position="265"/>
    </location>
</feature>
<dbReference type="PANTHER" id="PTHR22937">
    <property type="entry name" value="E3 UBIQUITIN-PROTEIN LIGASE RNF165"/>
    <property type="match status" value="1"/>
</dbReference>
<accession>A0A7N0TPV2</accession>
<evidence type="ECO:0000256" key="10">
    <source>
        <dbReference type="SAM" id="MobiDB-lite"/>
    </source>
</evidence>
<dbReference type="Pfam" id="PF13639">
    <property type="entry name" value="zf-RING_2"/>
    <property type="match status" value="1"/>
</dbReference>
<evidence type="ECO:0000259" key="11">
    <source>
        <dbReference type="PROSITE" id="PS50089"/>
    </source>
</evidence>
<dbReference type="SMART" id="SM00184">
    <property type="entry name" value="RING"/>
    <property type="match status" value="1"/>
</dbReference>
<organism evidence="12 13">
    <name type="scientific">Kalanchoe fedtschenkoi</name>
    <name type="common">Lavender scallops</name>
    <name type="synonym">South American air plant</name>
    <dbReference type="NCBI Taxonomy" id="63787"/>
    <lineage>
        <taxon>Eukaryota</taxon>
        <taxon>Viridiplantae</taxon>
        <taxon>Streptophyta</taxon>
        <taxon>Embryophyta</taxon>
        <taxon>Tracheophyta</taxon>
        <taxon>Spermatophyta</taxon>
        <taxon>Magnoliopsida</taxon>
        <taxon>eudicotyledons</taxon>
        <taxon>Gunneridae</taxon>
        <taxon>Pentapetalae</taxon>
        <taxon>Saxifragales</taxon>
        <taxon>Crassulaceae</taxon>
        <taxon>Kalanchoe</taxon>
    </lineage>
</organism>
<dbReference type="PROSITE" id="PS50089">
    <property type="entry name" value="ZF_RING_2"/>
    <property type="match status" value="1"/>
</dbReference>
<dbReference type="InterPro" id="IPR001841">
    <property type="entry name" value="Znf_RING"/>
</dbReference>